<evidence type="ECO:0000259" key="10">
    <source>
        <dbReference type="PROSITE" id="PS50929"/>
    </source>
</evidence>
<dbReference type="Gene3D" id="1.20.1560.10">
    <property type="entry name" value="ABC transporter type 1, transmembrane domain"/>
    <property type="match status" value="1"/>
</dbReference>
<dbReference type="Proteomes" id="UP000682713">
    <property type="component" value="Unassembled WGS sequence"/>
</dbReference>
<reference evidence="11 12" key="1">
    <citation type="submission" date="2021-05" db="EMBL/GenBank/DDBJ databases">
        <title>Novel Bacillus species.</title>
        <authorList>
            <person name="Liu G."/>
        </authorList>
    </citation>
    <scope>NUCLEOTIDE SEQUENCE [LARGE SCALE GENOMIC DNA]</scope>
    <source>
        <strain evidence="11 12">FJAT-49732</strain>
    </source>
</reference>
<feature type="transmembrane region" description="Helical" evidence="8">
    <location>
        <begin position="287"/>
        <end position="306"/>
    </location>
</feature>
<gene>
    <name evidence="11" type="ORF">KHA93_16010</name>
</gene>
<dbReference type="InterPro" id="IPR036640">
    <property type="entry name" value="ABC1_TM_sf"/>
</dbReference>
<dbReference type="EMBL" id="JAGYPJ010000001">
    <property type="protein sequence ID" value="MBS4201145.1"/>
    <property type="molecule type" value="Genomic_DNA"/>
</dbReference>
<keyword evidence="4" id="KW-0547">Nucleotide-binding</keyword>
<dbReference type="PROSITE" id="PS00211">
    <property type="entry name" value="ABC_TRANSPORTER_1"/>
    <property type="match status" value="1"/>
</dbReference>
<dbReference type="CDD" id="cd18563">
    <property type="entry name" value="ABC_6TM_exporter_like"/>
    <property type="match status" value="1"/>
</dbReference>
<protein>
    <submittedName>
        <fullName evidence="11">ABC transporter ATP-binding protein</fullName>
    </submittedName>
</protein>
<evidence type="ECO:0000256" key="3">
    <source>
        <dbReference type="ARBA" id="ARBA00022692"/>
    </source>
</evidence>
<evidence type="ECO:0000313" key="12">
    <source>
        <dbReference type="Proteomes" id="UP000682713"/>
    </source>
</evidence>
<organism evidence="11 12">
    <name type="scientific">Lederbergia citrisecunda</name>
    <dbReference type="NCBI Taxonomy" id="2833583"/>
    <lineage>
        <taxon>Bacteria</taxon>
        <taxon>Bacillati</taxon>
        <taxon>Bacillota</taxon>
        <taxon>Bacilli</taxon>
        <taxon>Bacillales</taxon>
        <taxon>Bacillaceae</taxon>
        <taxon>Lederbergia</taxon>
    </lineage>
</organism>
<dbReference type="PROSITE" id="PS50893">
    <property type="entry name" value="ABC_TRANSPORTER_2"/>
    <property type="match status" value="1"/>
</dbReference>
<dbReference type="RefSeq" id="WP_213111652.1">
    <property type="nucleotide sequence ID" value="NZ_JAGYPJ010000001.1"/>
</dbReference>
<evidence type="ECO:0000256" key="7">
    <source>
        <dbReference type="ARBA" id="ARBA00023136"/>
    </source>
</evidence>
<proteinExistence type="predicted"/>
<comment type="caution">
    <text evidence="11">The sequence shown here is derived from an EMBL/GenBank/DDBJ whole genome shotgun (WGS) entry which is preliminary data.</text>
</comment>
<dbReference type="AlphaFoldDB" id="A0A942TP47"/>
<keyword evidence="5 11" id="KW-0067">ATP-binding</keyword>
<feature type="transmembrane region" description="Helical" evidence="8">
    <location>
        <begin position="164"/>
        <end position="187"/>
    </location>
</feature>
<feature type="transmembrane region" description="Helical" evidence="8">
    <location>
        <begin position="207"/>
        <end position="226"/>
    </location>
</feature>
<dbReference type="Gene3D" id="3.40.50.300">
    <property type="entry name" value="P-loop containing nucleotide triphosphate hydrolases"/>
    <property type="match status" value="1"/>
</dbReference>
<evidence type="ECO:0000256" key="1">
    <source>
        <dbReference type="ARBA" id="ARBA00004651"/>
    </source>
</evidence>
<evidence type="ECO:0000256" key="8">
    <source>
        <dbReference type="SAM" id="Phobius"/>
    </source>
</evidence>
<dbReference type="SUPFAM" id="SSF52540">
    <property type="entry name" value="P-loop containing nucleoside triphosphate hydrolases"/>
    <property type="match status" value="1"/>
</dbReference>
<dbReference type="FunFam" id="3.40.50.300:FF:000287">
    <property type="entry name" value="Multidrug ABC transporter ATP-binding protein"/>
    <property type="match status" value="1"/>
</dbReference>
<dbReference type="GO" id="GO:0016887">
    <property type="term" value="F:ATP hydrolysis activity"/>
    <property type="evidence" value="ECO:0007669"/>
    <property type="project" value="InterPro"/>
</dbReference>
<accession>A0A942TP47</accession>
<feature type="transmembrane region" description="Helical" evidence="8">
    <location>
        <begin position="312"/>
        <end position="334"/>
    </location>
</feature>
<dbReference type="InterPro" id="IPR027417">
    <property type="entry name" value="P-loop_NTPase"/>
</dbReference>
<dbReference type="PANTHER" id="PTHR43394">
    <property type="entry name" value="ATP-DEPENDENT PERMEASE MDL1, MITOCHONDRIAL"/>
    <property type="match status" value="1"/>
</dbReference>
<keyword evidence="12" id="KW-1185">Reference proteome</keyword>
<evidence type="ECO:0000256" key="4">
    <source>
        <dbReference type="ARBA" id="ARBA00022741"/>
    </source>
</evidence>
<name>A0A942TP47_9BACI</name>
<keyword evidence="6 8" id="KW-1133">Transmembrane helix</keyword>
<dbReference type="GO" id="GO:0005524">
    <property type="term" value="F:ATP binding"/>
    <property type="evidence" value="ECO:0007669"/>
    <property type="project" value="UniProtKB-KW"/>
</dbReference>
<evidence type="ECO:0000259" key="9">
    <source>
        <dbReference type="PROSITE" id="PS50893"/>
    </source>
</evidence>
<evidence type="ECO:0000256" key="5">
    <source>
        <dbReference type="ARBA" id="ARBA00022840"/>
    </source>
</evidence>
<feature type="domain" description="ABC transmembrane type-1" evidence="10">
    <location>
        <begin position="168"/>
        <end position="450"/>
    </location>
</feature>
<dbReference type="InterPro" id="IPR039421">
    <property type="entry name" value="Type_1_exporter"/>
</dbReference>
<sequence length="735" mass="82878">MNLNYELSNEDRLAVHEEIGERILYCVPADLSLTGRRTLGYFVIGDEKWAYVEAGKVKESGLIEEAHDYKVVPLIGNAILEAADELGKRIIVRVSMEHVARFSYIAQILNYMASKSEIRIYNEEEERVCSNCGNRLHQATRVCPKCMNKAAVLKRLLGVSKSHWRMLVLGLVILFITSAITLLGPYFQKLLVNSSLQPLEGQSPSLPMFFIAIGGILFSLVGGELLNVAKGRVMASVGSTIAADLRKLVYEKIQNLSLGFLTSQRAGDLMNRVTSDTNRIRRLIEEVFTTAIYQMIMLIAVTILLLMTDWRLALIVLLPAPFVAYLQFMTWRVIVRRLFTKQWRIFDKANSYLHDVLSGIRVVKTFGKEEREIKRFRQYNTDYAAAAFKAEKVYAVLTPISTYLLQISTYFVLLVGCNMILKGNLNLGELVQFTGYASMIFGPLAWMMNMPRWVANAVIAIDRIFSVIDEDPEILDKDTSVQHSIHGTIQFNDVTFGYKSYQPVLKDINVEIKPGEMIGLVGHSGSGKSTFINLVSRFYDVNEGQILIDGIDIRTIKQEVLRSQVGVVLQETMLFRGSIMENIRYSKPDATMEEVIQAARIANAHEFIIRLPDGYDTRLEENGNNISGGERQRITIARAILHNPRILILDEATASLDIDTETAIQEALQRITKNRTTIAIAHRLSTLKNADRLFVLEKGKIAEVGTHQELMQKQGIYYGLIMAQRNMTKAKAKTG</sequence>
<dbReference type="GO" id="GO:0015421">
    <property type="term" value="F:ABC-type oligopeptide transporter activity"/>
    <property type="evidence" value="ECO:0007669"/>
    <property type="project" value="TreeGrafter"/>
</dbReference>
<evidence type="ECO:0000313" key="11">
    <source>
        <dbReference type="EMBL" id="MBS4201145.1"/>
    </source>
</evidence>
<evidence type="ECO:0000256" key="2">
    <source>
        <dbReference type="ARBA" id="ARBA00022448"/>
    </source>
</evidence>
<dbReference type="SUPFAM" id="SSF90123">
    <property type="entry name" value="ABC transporter transmembrane region"/>
    <property type="match status" value="1"/>
</dbReference>
<dbReference type="InterPro" id="IPR003593">
    <property type="entry name" value="AAA+_ATPase"/>
</dbReference>
<dbReference type="Pfam" id="PF00664">
    <property type="entry name" value="ABC_membrane"/>
    <property type="match status" value="1"/>
</dbReference>
<dbReference type="PROSITE" id="PS50929">
    <property type="entry name" value="ABC_TM1F"/>
    <property type="match status" value="1"/>
</dbReference>
<comment type="subcellular location">
    <subcellularLocation>
        <location evidence="1">Cell membrane</location>
        <topology evidence="1">Multi-pass membrane protein</topology>
    </subcellularLocation>
</comment>
<dbReference type="SMART" id="SM00382">
    <property type="entry name" value="AAA"/>
    <property type="match status" value="1"/>
</dbReference>
<dbReference type="GO" id="GO:0005886">
    <property type="term" value="C:plasma membrane"/>
    <property type="evidence" value="ECO:0007669"/>
    <property type="project" value="UniProtKB-SubCell"/>
</dbReference>
<keyword evidence="7 8" id="KW-0472">Membrane</keyword>
<dbReference type="Pfam" id="PF00005">
    <property type="entry name" value="ABC_tran"/>
    <property type="match status" value="1"/>
</dbReference>
<evidence type="ECO:0000256" key="6">
    <source>
        <dbReference type="ARBA" id="ARBA00022989"/>
    </source>
</evidence>
<dbReference type="InterPro" id="IPR017871">
    <property type="entry name" value="ABC_transporter-like_CS"/>
</dbReference>
<feature type="domain" description="ABC transporter" evidence="9">
    <location>
        <begin position="489"/>
        <end position="723"/>
    </location>
</feature>
<feature type="transmembrane region" description="Helical" evidence="8">
    <location>
        <begin position="402"/>
        <end position="421"/>
    </location>
</feature>
<dbReference type="InterPro" id="IPR011527">
    <property type="entry name" value="ABC1_TM_dom"/>
</dbReference>
<keyword evidence="2" id="KW-0813">Transport</keyword>
<dbReference type="InterPro" id="IPR003439">
    <property type="entry name" value="ABC_transporter-like_ATP-bd"/>
</dbReference>
<dbReference type="PANTHER" id="PTHR43394:SF1">
    <property type="entry name" value="ATP-BINDING CASSETTE SUB-FAMILY B MEMBER 10, MITOCHONDRIAL"/>
    <property type="match status" value="1"/>
</dbReference>
<keyword evidence="3 8" id="KW-0812">Transmembrane</keyword>